<accession>A0A6J4KJK1</accession>
<name>A0A6J4KJK1_9GAMM</name>
<reference evidence="1" key="1">
    <citation type="submission" date="2020-02" db="EMBL/GenBank/DDBJ databases">
        <authorList>
            <person name="Meier V. D."/>
        </authorList>
    </citation>
    <scope>NUCLEOTIDE SEQUENCE</scope>
    <source>
        <strain evidence="1">AVDCRST_MAG71</strain>
    </source>
</reference>
<sequence>MTRADSPEFQCELLSGMPRKWSGQAGTHARWPMPLAMYARPPKAYRIVTGIA</sequence>
<organism evidence="1">
    <name type="scientific">uncultured Lysobacter sp</name>
    <dbReference type="NCBI Taxonomy" id="271060"/>
    <lineage>
        <taxon>Bacteria</taxon>
        <taxon>Pseudomonadati</taxon>
        <taxon>Pseudomonadota</taxon>
        <taxon>Gammaproteobacteria</taxon>
        <taxon>Lysobacterales</taxon>
        <taxon>Lysobacteraceae</taxon>
        <taxon>Lysobacter</taxon>
        <taxon>environmental samples</taxon>
    </lineage>
</organism>
<protein>
    <submittedName>
        <fullName evidence="1">Uncharacterized protein</fullName>
    </submittedName>
</protein>
<proteinExistence type="predicted"/>
<evidence type="ECO:0000313" key="1">
    <source>
        <dbReference type="EMBL" id="CAA9306735.1"/>
    </source>
</evidence>
<dbReference type="EMBL" id="CADCUA010000128">
    <property type="protein sequence ID" value="CAA9306735.1"/>
    <property type="molecule type" value="Genomic_DNA"/>
</dbReference>
<gene>
    <name evidence="1" type="ORF">AVDCRST_MAG71-428</name>
</gene>
<dbReference type="AlphaFoldDB" id="A0A6J4KJK1"/>